<sequence length="231" mass="26163">MESLKAVFFGPDPEAQKRKCNTLIRQNTRQLERDLVQLRALDNKTRKHITSASRRAQYNPSQAKQAMSEAKTFARELIRIRKQISRLSTSQAQLQSVGMQVNEAFSVRKIQGSLKKSTGIMKDVNTLVRMPELTSTMHQLSTELVRAGIIEEYVDEALPDDSLLEDELDEAEEEVDKILQEILQGKLSQAPAKPVAQPVDQTPVAAEAEDEFEDQEATLEQMRDRLELLKS</sequence>
<comment type="caution">
    <text evidence="2">The sequence shown here is derived from an EMBL/GenBank/DDBJ whole genome shotgun (WGS) entry which is preliminary data.</text>
</comment>
<evidence type="ECO:0008006" key="4">
    <source>
        <dbReference type="Google" id="ProtNLM"/>
    </source>
</evidence>
<feature type="region of interest" description="Disordered" evidence="1">
    <location>
        <begin position="187"/>
        <end position="214"/>
    </location>
</feature>
<dbReference type="InterPro" id="IPR005024">
    <property type="entry name" value="Snf7_fam"/>
</dbReference>
<dbReference type="GeneID" id="81428155"/>
<dbReference type="Gene3D" id="6.10.140.1230">
    <property type="match status" value="1"/>
</dbReference>
<reference evidence="2" key="2">
    <citation type="journal article" date="2023" name="IMA Fungus">
        <title>Comparative genomic study of the Penicillium genus elucidates a diverse pangenome and 15 lateral gene transfer events.</title>
        <authorList>
            <person name="Petersen C."/>
            <person name="Sorensen T."/>
            <person name="Nielsen M.R."/>
            <person name="Sondergaard T.E."/>
            <person name="Sorensen J.L."/>
            <person name="Fitzpatrick D.A."/>
            <person name="Frisvad J.C."/>
            <person name="Nielsen K.L."/>
        </authorList>
    </citation>
    <scope>NUCLEOTIDE SEQUENCE</scope>
    <source>
        <strain evidence="2">IBT 26290</strain>
    </source>
</reference>
<name>A0A9W9I0J3_9EURO</name>
<dbReference type="RefSeq" id="XP_056541408.1">
    <property type="nucleotide sequence ID" value="XM_056688979.1"/>
</dbReference>
<reference evidence="2" key="1">
    <citation type="submission" date="2022-11" db="EMBL/GenBank/DDBJ databases">
        <authorList>
            <person name="Petersen C."/>
        </authorList>
    </citation>
    <scope>NUCLEOTIDE SEQUENCE</scope>
    <source>
        <strain evidence="2">IBT 26290</strain>
    </source>
</reference>
<keyword evidence="3" id="KW-1185">Reference proteome</keyword>
<dbReference type="Proteomes" id="UP001149163">
    <property type="component" value="Unassembled WGS sequence"/>
</dbReference>
<dbReference type="OrthoDB" id="2329734at2759"/>
<accession>A0A9W9I0J3</accession>
<protein>
    <recommendedName>
        <fullName evidence="4">Vacuolar protein-sorting-associated protein 24</fullName>
    </recommendedName>
</protein>
<proteinExistence type="predicted"/>
<dbReference type="EMBL" id="JAPQKN010000004">
    <property type="protein sequence ID" value="KAJ5159850.1"/>
    <property type="molecule type" value="Genomic_DNA"/>
</dbReference>
<evidence type="ECO:0000256" key="1">
    <source>
        <dbReference type="SAM" id="MobiDB-lite"/>
    </source>
</evidence>
<dbReference type="PANTHER" id="PTHR10476">
    <property type="entry name" value="CHARGED MULTIVESICULAR BODY PROTEIN"/>
    <property type="match status" value="1"/>
</dbReference>
<dbReference type="Pfam" id="PF03357">
    <property type="entry name" value="Snf7"/>
    <property type="match status" value="1"/>
</dbReference>
<dbReference type="GO" id="GO:0007034">
    <property type="term" value="P:vacuolar transport"/>
    <property type="evidence" value="ECO:0007669"/>
    <property type="project" value="InterPro"/>
</dbReference>
<dbReference type="AlphaFoldDB" id="A0A9W9I0J3"/>
<gene>
    <name evidence="2" type="ORF">N7482_006854</name>
</gene>
<organism evidence="2 3">
    <name type="scientific">Penicillium canariense</name>
    <dbReference type="NCBI Taxonomy" id="189055"/>
    <lineage>
        <taxon>Eukaryota</taxon>
        <taxon>Fungi</taxon>
        <taxon>Dikarya</taxon>
        <taxon>Ascomycota</taxon>
        <taxon>Pezizomycotina</taxon>
        <taxon>Eurotiomycetes</taxon>
        <taxon>Eurotiomycetidae</taxon>
        <taxon>Eurotiales</taxon>
        <taxon>Aspergillaceae</taxon>
        <taxon>Penicillium</taxon>
    </lineage>
</organism>
<evidence type="ECO:0000313" key="2">
    <source>
        <dbReference type="EMBL" id="KAJ5159850.1"/>
    </source>
</evidence>
<evidence type="ECO:0000313" key="3">
    <source>
        <dbReference type="Proteomes" id="UP001149163"/>
    </source>
</evidence>